<feature type="region of interest" description="Disordered" evidence="1">
    <location>
        <begin position="108"/>
        <end position="129"/>
    </location>
</feature>
<proteinExistence type="predicted"/>
<dbReference type="VEuPathDB" id="AmoebaDB:FDP41_009786"/>
<sequence>MKYPLIHRSIDRKFLLYACILLLVFTLVPLSLFTTFIFSPSTSIKPTSTQHVWILVPLLWALIALLLLGVGWATVFLLHRASSLLREREKQTKFMVEDVLRHFQFSPSSKCQQQSPPPIHGASTTSATIQQQPPPPVMMGQAGLDTTTNTNHSGEIDDEEHPLRFTFCSEPPPMVWKEQQRAWSGVCMSSCPAAALRARTAHSLMINETEEDDIPQQQQQQNTRHHHVSYHSQSSIPTAASLS</sequence>
<evidence type="ECO:0000256" key="1">
    <source>
        <dbReference type="SAM" id="MobiDB-lite"/>
    </source>
</evidence>
<gene>
    <name evidence="3" type="ORF">FDP41_009786</name>
</gene>
<organism evidence="3 4">
    <name type="scientific">Naegleria fowleri</name>
    <name type="common">Brain eating amoeba</name>
    <dbReference type="NCBI Taxonomy" id="5763"/>
    <lineage>
        <taxon>Eukaryota</taxon>
        <taxon>Discoba</taxon>
        <taxon>Heterolobosea</taxon>
        <taxon>Tetramitia</taxon>
        <taxon>Eutetramitia</taxon>
        <taxon>Vahlkampfiidae</taxon>
        <taxon>Naegleria</taxon>
    </lineage>
</organism>
<feature type="compositionally biased region" description="Polar residues" evidence="1">
    <location>
        <begin position="230"/>
        <end position="243"/>
    </location>
</feature>
<keyword evidence="4" id="KW-1185">Reference proteome</keyword>
<reference evidence="3 4" key="1">
    <citation type="journal article" date="2019" name="Sci. Rep.">
        <title>Nanopore sequencing improves the draft genome of the human pathogenic amoeba Naegleria fowleri.</title>
        <authorList>
            <person name="Liechti N."/>
            <person name="Schurch N."/>
            <person name="Bruggmann R."/>
            <person name="Wittwer M."/>
        </authorList>
    </citation>
    <scope>NUCLEOTIDE SEQUENCE [LARGE SCALE GENOMIC DNA]</scope>
    <source>
        <strain evidence="3 4">ATCC 30894</strain>
    </source>
</reference>
<evidence type="ECO:0000313" key="3">
    <source>
        <dbReference type="EMBL" id="KAF0972090.1"/>
    </source>
</evidence>
<keyword evidence="2" id="KW-0472">Membrane</keyword>
<keyword evidence="2" id="KW-0812">Transmembrane</keyword>
<dbReference type="VEuPathDB" id="AmoebaDB:NF0098110"/>
<protein>
    <submittedName>
        <fullName evidence="3">Uncharacterized protein</fullName>
    </submittedName>
</protein>
<dbReference type="EMBL" id="VFQX01000072">
    <property type="protein sequence ID" value="KAF0972090.1"/>
    <property type="molecule type" value="Genomic_DNA"/>
</dbReference>
<dbReference type="VEuPathDB" id="AmoebaDB:NfTy_088080"/>
<evidence type="ECO:0000256" key="2">
    <source>
        <dbReference type="SAM" id="Phobius"/>
    </source>
</evidence>
<dbReference type="OrthoDB" id="10576948at2759"/>
<comment type="caution">
    <text evidence="3">The sequence shown here is derived from an EMBL/GenBank/DDBJ whole genome shotgun (WGS) entry which is preliminary data.</text>
</comment>
<dbReference type="Proteomes" id="UP000444721">
    <property type="component" value="Unassembled WGS sequence"/>
</dbReference>
<dbReference type="RefSeq" id="XP_044556805.1">
    <property type="nucleotide sequence ID" value="XM_044713781.1"/>
</dbReference>
<name>A0A6A5BDD3_NAEFO</name>
<feature type="transmembrane region" description="Helical" evidence="2">
    <location>
        <begin position="58"/>
        <end position="78"/>
    </location>
</feature>
<dbReference type="AlphaFoldDB" id="A0A6A5BDD3"/>
<keyword evidence="2" id="KW-1133">Transmembrane helix</keyword>
<feature type="region of interest" description="Disordered" evidence="1">
    <location>
        <begin position="210"/>
        <end position="243"/>
    </location>
</feature>
<feature type="transmembrane region" description="Helical" evidence="2">
    <location>
        <begin position="14"/>
        <end position="38"/>
    </location>
</feature>
<dbReference type="GeneID" id="68117001"/>
<accession>A0A6A5BDD3</accession>
<evidence type="ECO:0000313" key="4">
    <source>
        <dbReference type="Proteomes" id="UP000444721"/>
    </source>
</evidence>